<keyword evidence="2" id="KW-1185">Reference proteome</keyword>
<reference evidence="2" key="1">
    <citation type="submission" date="2011-08" db="EMBL/GenBank/DDBJ databases">
        <authorList>
            <person name="Rombauts S."/>
        </authorList>
    </citation>
    <scope>NUCLEOTIDE SEQUENCE</scope>
    <source>
        <strain evidence="2">London</strain>
    </source>
</reference>
<evidence type="ECO:0000313" key="2">
    <source>
        <dbReference type="Proteomes" id="UP000015104"/>
    </source>
</evidence>
<dbReference type="OMA" id="PYSENNW"/>
<dbReference type="HOGENOM" id="CLU_060119_0_0_1"/>
<evidence type="ECO:0000313" key="1">
    <source>
        <dbReference type="EnsemblMetazoa" id="tetur10g03760.1"/>
    </source>
</evidence>
<protein>
    <recommendedName>
        <fullName evidence="3">NTF2 domain-containing protein</fullName>
    </recommendedName>
</protein>
<dbReference type="EnsemblMetazoa" id="tetur10g03760.1">
    <property type="protein sequence ID" value="tetur10g03760.1"/>
    <property type="gene ID" value="tetur10g03760"/>
</dbReference>
<dbReference type="Pfam" id="PF15008">
    <property type="entry name" value="DUF4518"/>
    <property type="match status" value="1"/>
</dbReference>
<dbReference type="Proteomes" id="UP000015104">
    <property type="component" value="Unassembled WGS sequence"/>
</dbReference>
<sequence length="282" mass="32077">MSLSSPEEQGIRAILKFVPQYDLIPLVSTLTNGLVKVNNIEDAIQALLKYCKDSLDILKRKKITKEVLFKYLKESNVDVSPKCDKTELIHICMSHWQVSSITTEAIDWEMAEMDTSIESSDLILQPFCLTAETLMSMGLNFGKWFYNLLDNVNTDSVFGPQHFWSDSISNITISTVNGQDITLSVIGDVQTVEKIRQAVNHFQYRFEPNLYKDFNCDMDGHGLVKICINGVIYKHNQPDGVFQSSFGLIKDPAVCDTNWKIKYLEMHWKVNSVLTNQIASSF</sequence>
<dbReference type="PANTHER" id="PTHR21084">
    <property type="entry name" value="DENSE INCISORS"/>
    <property type="match status" value="1"/>
</dbReference>
<dbReference type="InterPro" id="IPR026698">
    <property type="entry name" value="UPF_C3orf38"/>
</dbReference>
<dbReference type="KEGG" id="tut:107363433"/>
<organism evidence="1 2">
    <name type="scientific">Tetranychus urticae</name>
    <name type="common">Two-spotted spider mite</name>
    <dbReference type="NCBI Taxonomy" id="32264"/>
    <lineage>
        <taxon>Eukaryota</taxon>
        <taxon>Metazoa</taxon>
        <taxon>Ecdysozoa</taxon>
        <taxon>Arthropoda</taxon>
        <taxon>Chelicerata</taxon>
        <taxon>Arachnida</taxon>
        <taxon>Acari</taxon>
        <taxon>Acariformes</taxon>
        <taxon>Trombidiformes</taxon>
        <taxon>Prostigmata</taxon>
        <taxon>Eleutherengona</taxon>
        <taxon>Raphignathae</taxon>
        <taxon>Tetranychoidea</taxon>
        <taxon>Tetranychidae</taxon>
        <taxon>Tetranychus</taxon>
    </lineage>
</organism>
<accession>T1KFN5</accession>
<dbReference type="PANTHER" id="PTHR21084:SF1">
    <property type="entry name" value="DENSE INCISORS"/>
    <property type="match status" value="1"/>
</dbReference>
<dbReference type="eggNOG" id="ENOG502RKN5">
    <property type="taxonomic scope" value="Eukaryota"/>
</dbReference>
<proteinExistence type="predicted"/>
<dbReference type="AlphaFoldDB" id="T1KFN5"/>
<gene>
    <name evidence="1" type="primary">107363433</name>
</gene>
<name>T1KFN5_TETUR</name>
<reference evidence="1" key="2">
    <citation type="submission" date="2015-06" db="UniProtKB">
        <authorList>
            <consortium name="EnsemblMetazoa"/>
        </authorList>
    </citation>
    <scope>IDENTIFICATION</scope>
</reference>
<evidence type="ECO:0008006" key="3">
    <source>
        <dbReference type="Google" id="ProtNLM"/>
    </source>
</evidence>
<dbReference type="OrthoDB" id="6477189at2759"/>
<dbReference type="EMBL" id="CAEY01000037">
    <property type="status" value="NOT_ANNOTATED_CDS"/>
    <property type="molecule type" value="Genomic_DNA"/>
</dbReference>